<comment type="caution">
    <text evidence="1">The sequence shown here is derived from an EMBL/GenBank/DDBJ whole genome shotgun (WGS) entry which is preliminary data.</text>
</comment>
<name>A0A0F5FMU4_9HYPH</name>
<protein>
    <submittedName>
        <fullName evidence="1">Uncharacterized protein</fullName>
    </submittedName>
</protein>
<gene>
    <name evidence="1" type="ORF">VE26_06275</name>
</gene>
<proteinExistence type="predicted"/>
<evidence type="ECO:0000313" key="1">
    <source>
        <dbReference type="EMBL" id="KKB09512.1"/>
    </source>
</evidence>
<evidence type="ECO:0000313" key="2">
    <source>
        <dbReference type="Proteomes" id="UP000033649"/>
    </source>
</evidence>
<dbReference type="Proteomes" id="UP000033649">
    <property type="component" value="Unassembled WGS sequence"/>
</dbReference>
<sequence length="124" mass="13462">MSEPAIKIMTRIETIPVTLITRPGHTVGLDADTAFIRLPANSGHGHGDGEVCIACAGRTDVRALLHNLLEEQKRGMRPAFRHVVVDASALDDPQQVVLALTGRLPAQALRDHSVARLFRLVETV</sequence>
<organism evidence="1 2">
    <name type="scientific">Devosia chinhatensis</name>
    <dbReference type="NCBI Taxonomy" id="429727"/>
    <lineage>
        <taxon>Bacteria</taxon>
        <taxon>Pseudomonadati</taxon>
        <taxon>Pseudomonadota</taxon>
        <taxon>Alphaproteobacteria</taxon>
        <taxon>Hyphomicrobiales</taxon>
        <taxon>Devosiaceae</taxon>
        <taxon>Devosia</taxon>
    </lineage>
</organism>
<keyword evidence="2" id="KW-1185">Reference proteome</keyword>
<reference evidence="1 2" key="1">
    <citation type="submission" date="2015-03" db="EMBL/GenBank/DDBJ databases">
        <authorList>
            <person name="Hassan Y."/>
            <person name="Lepp D."/>
            <person name="Li X.-Z."/>
            <person name="Zhou T."/>
        </authorList>
    </citation>
    <scope>NUCLEOTIDE SEQUENCE [LARGE SCALE GENOMIC DNA]</scope>
    <source>
        <strain evidence="1 2">IPL18</strain>
    </source>
</reference>
<dbReference type="AlphaFoldDB" id="A0A0F5FMU4"/>
<dbReference type="PATRIC" id="fig|429727.3.peg.1298"/>
<dbReference type="EMBL" id="JZEY01000054">
    <property type="protein sequence ID" value="KKB09512.1"/>
    <property type="molecule type" value="Genomic_DNA"/>
</dbReference>
<dbReference type="STRING" id="429727.VE26_06275"/>
<accession>A0A0F5FMU4</accession>